<sequence length="122" mass="13428">MVETNQFQEAVSTPTDGEGCCSPAPQPDAAVVEADVRLLSALASETRYEALRVLADAEGERCACEIERALPVSQSAVSQALGALYDAGLVERRKEGRWRYYRPTERARAVIETLDAVRSERR</sequence>
<dbReference type="RefSeq" id="WP_008415020.1">
    <property type="nucleotide sequence ID" value="NC_014297.1"/>
</dbReference>
<reference evidence="6 8" key="1">
    <citation type="journal article" date="2010" name="J. Bacteriol.">
        <title>Complete genome sequence of Halalkalicoccus jeotgali B3(T), an extremely halophilic archaeon.</title>
        <authorList>
            <person name="Roh S.W."/>
            <person name="Nam Y.D."/>
            <person name="Nam S.H."/>
            <person name="Choi S.H."/>
            <person name="Park H.S."/>
            <person name="Bae J.W."/>
        </authorList>
    </citation>
    <scope>NUCLEOTIDE SEQUENCE [LARGE SCALE GENOMIC DNA]</scope>
    <source>
        <strain evidence="6">B3</strain>
        <strain evidence="8">DSM 18796 / CECT 7217 / JCM 14584 / KCTC 4019 / B3</strain>
    </source>
</reference>
<evidence type="ECO:0000313" key="8">
    <source>
        <dbReference type="Proteomes" id="UP000000390"/>
    </source>
</evidence>
<dbReference type="Pfam" id="PF01022">
    <property type="entry name" value="HTH_5"/>
    <property type="match status" value="1"/>
</dbReference>
<evidence type="ECO:0000313" key="7">
    <source>
        <dbReference type="EMBL" id="ELY39330.1"/>
    </source>
</evidence>
<dbReference type="SMART" id="SM00418">
    <property type="entry name" value="HTH_ARSR"/>
    <property type="match status" value="1"/>
</dbReference>
<keyword evidence="2" id="KW-0238">DNA-binding</keyword>
<dbReference type="GO" id="GO:0003700">
    <property type="term" value="F:DNA-binding transcription factor activity"/>
    <property type="evidence" value="ECO:0007669"/>
    <property type="project" value="InterPro"/>
</dbReference>
<dbReference type="PANTHER" id="PTHR33154:SF33">
    <property type="entry name" value="TRANSCRIPTIONAL REPRESSOR SDPR"/>
    <property type="match status" value="1"/>
</dbReference>
<feature type="domain" description="HTH arsR-type" evidence="5">
    <location>
        <begin position="27"/>
        <end position="122"/>
    </location>
</feature>
<reference evidence="7 9" key="2">
    <citation type="journal article" date="2014" name="PLoS Genet.">
        <title>Phylogenetically driven sequencing of extremely halophilic archaea reveals strategies for static and dynamic osmo-response.</title>
        <authorList>
            <person name="Becker E.A."/>
            <person name="Seitzer P.M."/>
            <person name="Tritt A."/>
            <person name="Larsen D."/>
            <person name="Krusor M."/>
            <person name="Yao A.I."/>
            <person name="Wu D."/>
            <person name="Madern D."/>
            <person name="Eisen J.A."/>
            <person name="Darling A.E."/>
            <person name="Facciotti M.T."/>
        </authorList>
    </citation>
    <scope>NUCLEOTIDE SEQUENCE [LARGE SCALE GENOMIC DNA]</scope>
    <source>
        <strain evidence="7">B3</strain>
        <strain evidence="9">DSM 18796 / CECT 7217 / JCM 14584 / KCTC 4019 / B3</strain>
    </source>
</reference>
<dbReference type="InterPro" id="IPR011991">
    <property type="entry name" value="ArsR-like_HTH"/>
</dbReference>
<name>D8JAM6_HALJB</name>
<evidence type="ECO:0000259" key="5">
    <source>
        <dbReference type="PROSITE" id="PS50987"/>
    </source>
</evidence>
<feature type="region of interest" description="Disordered" evidence="4">
    <location>
        <begin position="1"/>
        <end position="26"/>
    </location>
</feature>
<dbReference type="InterPro" id="IPR051081">
    <property type="entry name" value="HTH_MetalResp_TranReg"/>
</dbReference>
<dbReference type="GeneID" id="9419162"/>
<dbReference type="Proteomes" id="UP000000390">
    <property type="component" value="Chromosome"/>
</dbReference>
<evidence type="ECO:0000256" key="4">
    <source>
        <dbReference type="SAM" id="MobiDB-lite"/>
    </source>
</evidence>
<dbReference type="SUPFAM" id="SSF46785">
    <property type="entry name" value="Winged helix' DNA-binding domain"/>
    <property type="match status" value="1"/>
</dbReference>
<dbReference type="InterPro" id="IPR001845">
    <property type="entry name" value="HTH_ArsR_DNA-bd_dom"/>
</dbReference>
<dbReference type="OrthoDB" id="46231at2157"/>
<dbReference type="EMBL" id="CP002062">
    <property type="protein sequence ID" value="ADJ14748.1"/>
    <property type="molecule type" value="Genomic_DNA"/>
</dbReference>
<dbReference type="PRINTS" id="PR00778">
    <property type="entry name" value="HTHARSR"/>
</dbReference>
<dbReference type="Gene3D" id="1.10.10.10">
    <property type="entry name" value="Winged helix-like DNA-binding domain superfamily/Winged helix DNA-binding domain"/>
    <property type="match status" value="1"/>
</dbReference>
<dbReference type="InterPro" id="IPR036390">
    <property type="entry name" value="WH_DNA-bd_sf"/>
</dbReference>
<dbReference type="Proteomes" id="UP000011645">
    <property type="component" value="Unassembled WGS sequence"/>
</dbReference>
<gene>
    <name evidence="6" type="ordered locus">HacjB3_06805</name>
    <name evidence="7" type="ORF">C497_05212</name>
</gene>
<dbReference type="GO" id="GO:0003677">
    <property type="term" value="F:DNA binding"/>
    <property type="evidence" value="ECO:0007669"/>
    <property type="project" value="UniProtKB-KW"/>
</dbReference>
<feature type="compositionally biased region" description="Polar residues" evidence="4">
    <location>
        <begin position="1"/>
        <end position="15"/>
    </location>
</feature>
<dbReference type="PATRIC" id="fig|795797.18.peg.1359"/>
<evidence type="ECO:0000256" key="1">
    <source>
        <dbReference type="ARBA" id="ARBA00023015"/>
    </source>
</evidence>
<evidence type="ECO:0000256" key="2">
    <source>
        <dbReference type="ARBA" id="ARBA00023125"/>
    </source>
</evidence>
<keyword evidence="1" id="KW-0805">Transcription regulation</keyword>
<proteinExistence type="predicted"/>
<dbReference type="EMBL" id="AOHV01000015">
    <property type="protein sequence ID" value="ELY39330.1"/>
    <property type="molecule type" value="Genomic_DNA"/>
</dbReference>
<dbReference type="PANTHER" id="PTHR33154">
    <property type="entry name" value="TRANSCRIPTIONAL REGULATOR, ARSR FAMILY"/>
    <property type="match status" value="1"/>
</dbReference>
<organism evidence="6 8">
    <name type="scientific">Halalkalicoccus jeotgali (strain DSM 18796 / CECT 7217 / JCM 14584 / KCTC 4019 / B3)</name>
    <dbReference type="NCBI Taxonomy" id="795797"/>
    <lineage>
        <taxon>Archaea</taxon>
        <taxon>Methanobacteriati</taxon>
        <taxon>Methanobacteriota</taxon>
        <taxon>Stenosarchaea group</taxon>
        <taxon>Halobacteria</taxon>
        <taxon>Halobacteriales</taxon>
        <taxon>Halococcaceae</taxon>
        <taxon>Halalkalicoccus</taxon>
    </lineage>
</organism>
<keyword evidence="3" id="KW-0804">Transcription</keyword>
<dbReference type="eggNOG" id="arCOG01680">
    <property type="taxonomic scope" value="Archaea"/>
</dbReference>
<dbReference type="STRING" id="795797.HacjB3_06805"/>
<dbReference type="HOGENOM" id="CLU_097806_3_2_2"/>
<dbReference type="InterPro" id="IPR036388">
    <property type="entry name" value="WH-like_DNA-bd_sf"/>
</dbReference>
<dbReference type="CDD" id="cd00090">
    <property type="entry name" value="HTH_ARSR"/>
    <property type="match status" value="1"/>
</dbReference>
<dbReference type="KEGG" id="hje:HacjB3_06805"/>
<evidence type="ECO:0000313" key="6">
    <source>
        <dbReference type="EMBL" id="ADJ14748.1"/>
    </source>
</evidence>
<dbReference type="NCBIfam" id="NF033788">
    <property type="entry name" value="HTH_metalloreg"/>
    <property type="match status" value="1"/>
</dbReference>
<dbReference type="PROSITE" id="PS50987">
    <property type="entry name" value="HTH_ARSR_2"/>
    <property type="match status" value="1"/>
</dbReference>
<dbReference type="AlphaFoldDB" id="D8JAM6"/>
<evidence type="ECO:0000313" key="9">
    <source>
        <dbReference type="Proteomes" id="UP000011645"/>
    </source>
</evidence>
<protein>
    <submittedName>
        <fullName evidence="7">Putative transcriptional regulator</fullName>
    </submittedName>
    <submittedName>
        <fullName evidence="6">Transcription regulator</fullName>
    </submittedName>
</protein>
<accession>D8JAM6</accession>
<keyword evidence="9" id="KW-1185">Reference proteome</keyword>
<evidence type="ECO:0000256" key="3">
    <source>
        <dbReference type="ARBA" id="ARBA00023163"/>
    </source>
</evidence>